<evidence type="ECO:0000256" key="1">
    <source>
        <dbReference type="SAM" id="MobiDB-lite"/>
    </source>
</evidence>
<evidence type="ECO:0000313" key="4">
    <source>
        <dbReference type="Proteomes" id="UP001458880"/>
    </source>
</evidence>
<comment type="caution">
    <text evidence="3">The sequence shown here is derived from an EMBL/GenBank/DDBJ whole genome shotgun (WGS) entry which is preliminary data.</text>
</comment>
<dbReference type="InterPro" id="IPR017384">
    <property type="entry name" value="NADH_Ub_cplx-1_asu_su-1"/>
</dbReference>
<feature type="transmembrane region" description="Helical" evidence="2">
    <location>
        <begin position="6"/>
        <end position="31"/>
    </location>
</feature>
<keyword evidence="4" id="KW-1185">Reference proteome</keyword>
<dbReference type="Pfam" id="PF15879">
    <property type="entry name" value="MWFE"/>
    <property type="match status" value="1"/>
</dbReference>
<organism evidence="3 4">
    <name type="scientific">Popillia japonica</name>
    <name type="common">Japanese beetle</name>
    <dbReference type="NCBI Taxonomy" id="7064"/>
    <lineage>
        <taxon>Eukaryota</taxon>
        <taxon>Metazoa</taxon>
        <taxon>Ecdysozoa</taxon>
        <taxon>Arthropoda</taxon>
        <taxon>Hexapoda</taxon>
        <taxon>Insecta</taxon>
        <taxon>Pterygota</taxon>
        <taxon>Neoptera</taxon>
        <taxon>Endopterygota</taxon>
        <taxon>Coleoptera</taxon>
        <taxon>Polyphaga</taxon>
        <taxon>Scarabaeiformia</taxon>
        <taxon>Scarabaeidae</taxon>
        <taxon>Rutelinae</taxon>
        <taxon>Popillia</taxon>
    </lineage>
</organism>
<proteinExistence type="predicted"/>
<evidence type="ECO:0000256" key="2">
    <source>
        <dbReference type="SAM" id="Phobius"/>
    </source>
</evidence>
<dbReference type="AlphaFoldDB" id="A0AAW1JTL9"/>
<dbReference type="Proteomes" id="UP001458880">
    <property type="component" value="Unassembled WGS sequence"/>
</dbReference>
<gene>
    <name evidence="3" type="ORF">QE152_g27681</name>
</gene>
<dbReference type="EMBL" id="JASPKY010000344">
    <property type="protein sequence ID" value="KAK9707711.1"/>
    <property type="molecule type" value="Genomic_DNA"/>
</dbReference>
<feature type="region of interest" description="Disordered" evidence="1">
    <location>
        <begin position="97"/>
        <end position="117"/>
    </location>
</feature>
<keyword evidence="2" id="KW-0812">Transmembrane</keyword>
<name>A0AAW1JTL9_POPJA</name>
<accession>A0AAW1JTL9</accession>
<keyword evidence="2" id="KW-1133">Transmembrane helix</keyword>
<sequence length="117" mass="13359">MWYEILPAYLIITTAISCSAYVTAGLNYLVLGKIFRRRLESTDSRLMYMRDRRLTGNPYILNGLEAIPESEQEKAAQQGQLEDVERDQCPANFAEMTDEEVAETSKVSMEDVCKEPK</sequence>
<evidence type="ECO:0000313" key="3">
    <source>
        <dbReference type="EMBL" id="KAK9707711.1"/>
    </source>
</evidence>
<feature type="compositionally biased region" description="Basic and acidic residues" evidence="1">
    <location>
        <begin position="108"/>
        <end position="117"/>
    </location>
</feature>
<protein>
    <submittedName>
        <fullName evidence="3">NADH-ubiquinone oxidoreductase MWFE subunit</fullName>
    </submittedName>
</protein>
<reference evidence="3 4" key="1">
    <citation type="journal article" date="2024" name="BMC Genomics">
        <title>De novo assembly and annotation of Popillia japonica's genome with initial clues to its potential as an invasive pest.</title>
        <authorList>
            <person name="Cucini C."/>
            <person name="Boschi S."/>
            <person name="Funari R."/>
            <person name="Cardaioli E."/>
            <person name="Iannotti N."/>
            <person name="Marturano G."/>
            <person name="Paoli F."/>
            <person name="Bruttini M."/>
            <person name="Carapelli A."/>
            <person name="Frati F."/>
            <person name="Nardi F."/>
        </authorList>
    </citation>
    <scope>NUCLEOTIDE SEQUENCE [LARGE SCALE GENOMIC DNA]</scope>
    <source>
        <strain evidence="3">DMR45628</strain>
    </source>
</reference>
<keyword evidence="2" id="KW-0472">Membrane</keyword>